<gene>
    <name evidence="1" type="ORF">BDY19DRAFT_951733</name>
</gene>
<organism evidence="1 2">
    <name type="scientific">Irpex rosettiformis</name>
    <dbReference type="NCBI Taxonomy" id="378272"/>
    <lineage>
        <taxon>Eukaryota</taxon>
        <taxon>Fungi</taxon>
        <taxon>Dikarya</taxon>
        <taxon>Basidiomycota</taxon>
        <taxon>Agaricomycotina</taxon>
        <taxon>Agaricomycetes</taxon>
        <taxon>Polyporales</taxon>
        <taxon>Irpicaceae</taxon>
        <taxon>Irpex</taxon>
    </lineage>
</organism>
<name>A0ACB8U1I6_9APHY</name>
<evidence type="ECO:0000313" key="2">
    <source>
        <dbReference type="Proteomes" id="UP001055072"/>
    </source>
</evidence>
<keyword evidence="2" id="KW-1185">Reference proteome</keyword>
<accession>A0ACB8U1I6</accession>
<protein>
    <submittedName>
        <fullName evidence="1">Uncharacterized protein</fullName>
    </submittedName>
</protein>
<dbReference type="Proteomes" id="UP001055072">
    <property type="component" value="Unassembled WGS sequence"/>
</dbReference>
<reference evidence="1" key="1">
    <citation type="journal article" date="2021" name="Environ. Microbiol.">
        <title>Gene family expansions and transcriptome signatures uncover fungal adaptations to wood decay.</title>
        <authorList>
            <person name="Hage H."/>
            <person name="Miyauchi S."/>
            <person name="Viragh M."/>
            <person name="Drula E."/>
            <person name="Min B."/>
            <person name="Chaduli D."/>
            <person name="Navarro D."/>
            <person name="Favel A."/>
            <person name="Norest M."/>
            <person name="Lesage-Meessen L."/>
            <person name="Balint B."/>
            <person name="Merenyi Z."/>
            <person name="de Eugenio L."/>
            <person name="Morin E."/>
            <person name="Martinez A.T."/>
            <person name="Baldrian P."/>
            <person name="Stursova M."/>
            <person name="Martinez M.J."/>
            <person name="Novotny C."/>
            <person name="Magnuson J.K."/>
            <person name="Spatafora J.W."/>
            <person name="Maurice S."/>
            <person name="Pangilinan J."/>
            <person name="Andreopoulos W."/>
            <person name="LaButti K."/>
            <person name="Hundley H."/>
            <person name="Na H."/>
            <person name="Kuo A."/>
            <person name="Barry K."/>
            <person name="Lipzen A."/>
            <person name="Henrissat B."/>
            <person name="Riley R."/>
            <person name="Ahrendt S."/>
            <person name="Nagy L.G."/>
            <person name="Grigoriev I.V."/>
            <person name="Martin F."/>
            <person name="Rosso M.N."/>
        </authorList>
    </citation>
    <scope>NUCLEOTIDE SEQUENCE</scope>
    <source>
        <strain evidence="1">CBS 384.51</strain>
    </source>
</reference>
<dbReference type="EMBL" id="MU274915">
    <property type="protein sequence ID" value="KAI0088061.1"/>
    <property type="molecule type" value="Genomic_DNA"/>
</dbReference>
<proteinExistence type="predicted"/>
<evidence type="ECO:0000313" key="1">
    <source>
        <dbReference type="EMBL" id="KAI0088061.1"/>
    </source>
</evidence>
<sequence length="87" mass="10183">MESVWPYLALLSFFRICWVFIIHTSAEAVVFDLYPSIVRSFIKQSTNIRSIVDALLLTQFDDIESIYFTLISAFEKRISMRVPHSFT</sequence>
<comment type="caution">
    <text evidence="1">The sequence shown here is derived from an EMBL/GenBank/DDBJ whole genome shotgun (WGS) entry which is preliminary data.</text>
</comment>